<evidence type="ECO:0000256" key="1">
    <source>
        <dbReference type="ARBA" id="ARBA00004571"/>
    </source>
</evidence>
<dbReference type="InterPro" id="IPR039426">
    <property type="entry name" value="TonB-dep_rcpt-like"/>
</dbReference>
<comment type="subcellular location">
    <subcellularLocation>
        <location evidence="1 10">Cell outer membrane</location>
        <topology evidence="1 10">Multi-pass membrane protein</topology>
    </subcellularLocation>
</comment>
<evidence type="ECO:0000256" key="2">
    <source>
        <dbReference type="ARBA" id="ARBA00009810"/>
    </source>
</evidence>
<dbReference type="AlphaFoldDB" id="A0A4Y9S1A0"/>
<name>A0A4Y9S1A0_9BURK</name>
<keyword evidence="16" id="KW-1185">Reference proteome</keyword>
<keyword evidence="7 10" id="KW-0472">Membrane</keyword>
<dbReference type="SUPFAM" id="SSF56935">
    <property type="entry name" value="Porins"/>
    <property type="match status" value="1"/>
</dbReference>
<reference evidence="15 16" key="1">
    <citation type="submission" date="2019-03" db="EMBL/GenBank/DDBJ databases">
        <title>Draft Genome Sequence of Massilia arenosa sp. nov., a Novel Massilia Species Isolated from a Sandy-loam Maize Soil.</title>
        <authorList>
            <person name="Raths R."/>
            <person name="Peta V."/>
            <person name="Bucking H."/>
        </authorList>
    </citation>
    <scope>NUCLEOTIDE SEQUENCE [LARGE SCALE GENOMIC DNA]</scope>
    <source>
        <strain evidence="15 16">MC02</strain>
    </source>
</reference>
<evidence type="ECO:0000256" key="8">
    <source>
        <dbReference type="ARBA" id="ARBA00023170"/>
    </source>
</evidence>
<dbReference type="Pfam" id="PF14905">
    <property type="entry name" value="OMP_b-brl_3"/>
    <property type="match status" value="1"/>
</dbReference>
<sequence>MHKFLASWCLTGTSLIAAPYALAQTTLETAPAPVAKPGTTTESSATAQPVPAPAAVPQPDPAPAAAPQPVTAPAAAPQPVPTPAGPVQATSAAPQVTVSAERPTNRIDRQVYDLKTDVSTTNSSAADALNNVPSVNVDPDGTVTLRGSANVQILVDGKPSAQLQGENRGPALQAMPADDIESVEVINNPGAQFGNEGGGGPILNLVMRRSRKPGGFGAVNANAGTAGRYNSSVNGSYNQGPWGFQGSANIRHDGRNSVGELTRDRLDAQSGQFVHSSQTSTGRGLNDMGALNGTVSYNLDATDTLTASASYNTRTNDQQGVDHYINGATALLPASDYIRTVDRTGDSHNFSWGGRYDHKGQLPGETLKIDLRVSASENDNVSAYANQVLAGVLRDSRARQHNNFETRIVDFTGDYERPLAGGALKAGYKIATNDNTFDTVYADIDPLSGVATVNAGRTNNYELKETVSALYGTYQMRLNERWGALAGLRAEYTDMDIRQITGHVEGKNSYLNWMPSAYATYKVSDDATVRFAYARRIRRPSAGDLNPYTIYRDEFNVSSGNPALKPTKTDSFEVGYETKFAGLDTNLRGYYRRDTDAIVDYRTFIAPNVLLTTRANGEGGHSSGLEFTLSGKLTPALTLNTSGNLARMQQSFYDDAGELVSRTANSLSGRVRLNYQLDANDQVQLALMMMGKMLSGAGYRSPNHSLNASWRHTLTPQWTLVANVTDLFNTNKMETVVDSATLRETSTRRFDGRVVYVGLSYRFGGVKSGTGDDTDHPFMRRGPGGRGPGMGPAPAGPGGSD</sequence>
<comment type="similarity">
    <text evidence="2 10">Belongs to the TonB-dependent receptor family.</text>
</comment>
<dbReference type="Proteomes" id="UP000298438">
    <property type="component" value="Unassembled WGS sequence"/>
</dbReference>
<dbReference type="GO" id="GO:0044718">
    <property type="term" value="P:siderophore transmembrane transport"/>
    <property type="evidence" value="ECO:0007669"/>
    <property type="project" value="TreeGrafter"/>
</dbReference>
<dbReference type="GO" id="GO:0009279">
    <property type="term" value="C:cell outer membrane"/>
    <property type="evidence" value="ECO:0007669"/>
    <property type="project" value="UniProtKB-SubCell"/>
</dbReference>
<dbReference type="Gene3D" id="2.40.170.20">
    <property type="entry name" value="TonB-dependent receptor, beta-barrel domain"/>
    <property type="match status" value="1"/>
</dbReference>
<evidence type="ECO:0000256" key="5">
    <source>
        <dbReference type="ARBA" id="ARBA00022692"/>
    </source>
</evidence>
<dbReference type="CDD" id="cd01347">
    <property type="entry name" value="ligand_gated_channel"/>
    <property type="match status" value="1"/>
</dbReference>
<keyword evidence="4 10" id="KW-1134">Transmembrane beta strand</keyword>
<dbReference type="PANTHER" id="PTHR30069:SF29">
    <property type="entry name" value="HEMOGLOBIN AND HEMOGLOBIN-HAPTOGLOBIN-BINDING PROTEIN 1-RELATED"/>
    <property type="match status" value="1"/>
</dbReference>
<dbReference type="Pfam" id="PF07715">
    <property type="entry name" value="Plug"/>
    <property type="match status" value="1"/>
</dbReference>
<feature type="signal peptide" evidence="12">
    <location>
        <begin position="1"/>
        <end position="23"/>
    </location>
</feature>
<keyword evidence="5 10" id="KW-0812">Transmembrane</keyword>
<protein>
    <submittedName>
        <fullName evidence="15">TonB-dependent receptor</fullName>
    </submittedName>
</protein>
<dbReference type="InterPro" id="IPR036942">
    <property type="entry name" value="Beta-barrel_TonB_sf"/>
</dbReference>
<keyword evidence="3 10" id="KW-0813">Transport</keyword>
<evidence type="ECO:0000256" key="11">
    <source>
        <dbReference type="SAM" id="MobiDB-lite"/>
    </source>
</evidence>
<keyword evidence="6 12" id="KW-0732">Signal</keyword>
<keyword evidence="9 10" id="KW-0998">Cell outer membrane</keyword>
<feature type="compositionally biased region" description="Gly residues" evidence="11">
    <location>
        <begin position="782"/>
        <end position="801"/>
    </location>
</feature>
<feature type="region of interest" description="Disordered" evidence="11">
    <location>
        <begin position="32"/>
        <end position="108"/>
    </location>
</feature>
<gene>
    <name evidence="15" type="ORF">E4L96_19695</name>
</gene>
<evidence type="ECO:0000256" key="3">
    <source>
        <dbReference type="ARBA" id="ARBA00022448"/>
    </source>
</evidence>
<feature type="chain" id="PRO_5021460995" evidence="12">
    <location>
        <begin position="24"/>
        <end position="801"/>
    </location>
</feature>
<evidence type="ECO:0000256" key="9">
    <source>
        <dbReference type="ARBA" id="ARBA00023237"/>
    </source>
</evidence>
<evidence type="ECO:0000256" key="6">
    <source>
        <dbReference type="ARBA" id="ARBA00022729"/>
    </source>
</evidence>
<comment type="caution">
    <text evidence="15">The sequence shown here is derived from an EMBL/GenBank/DDBJ whole genome shotgun (WGS) entry which is preliminary data.</text>
</comment>
<feature type="domain" description="Outer membrane protein beta-barrel" evidence="14">
    <location>
        <begin position="363"/>
        <end position="761"/>
    </location>
</feature>
<dbReference type="RefSeq" id="WP_135208921.1">
    <property type="nucleotide sequence ID" value="NZ_SPVF01000252.1"/>
</dbReference>
<dbReference type="InterPro" id="IPR037066">
    <property type="entry name" value="Plug_dom_sf"/>
</dbReference>
<feature type="compositionally biased region" description="Pro residues" evidence="11">
    <location>
        <begin position="50"/>
        <end position="66"/>
    </location>
</feature>
<accession>A0A4Y9S1A0</accession>
<organism evidence="15 16">
    <name type="scientific">Zemynaea arenosa</name>
    <dbReference type="NCBI Taxonomy" id="2561931"/>
    <lineage>
        <taxon>Bacteria</taxon>
        <taxon>Pseudomonadati</taxon>
        <taxon>Pseudomonadota</taxon>
        <taxon>Betaproteobacteria</taxon>
        <taxon>Burkholderiales</taxon>
        <taxon>Oxalobacteraceae</taxon>
        <taxon>Telluria group</taxon>
        <taxon>Zemynaea</taxon>
    </lineage>
</organism>
<evidence type="ECO:0000313" key="15">
    <source>
        <dbReference type="EMBL" id="TFW13328.1"/>
    </source>
</evidence>
<dbReference type="OrthoDB" id="910296at2"/>
<feature type="region of interest" description="Disordered" evidence="11">
    <location>
        <begin position="768"/>
        <end position="801"/>
    </location>
</feature>
<evidence type="ECO:0000259" key="13">
    <source>
        <dbReference type="Pfam" id="PF07715"/>
    </source>
</evidence>
<proteinExistence type="inferred from homology"/>
<evidence type="ECO:0000256" key="4">
    <source>
        <dbReference type="ARBA" id="ARBA00022452"/>
    </source>
</evidence>
<evidence type="ECO:0000256" key="10">
    <source>
        <dbReference type="PROSITE-ProRule" id="PRU01360"/>
    </source>
</evidence>
<feature type="domain" description="TonB-dependent receptor plug" evidence="13">
    <location>
        <begin position="115"/>
        <end position="200"/>
    </location>
</feature>
<evidence type="ECO:0000259" key="14">
    <source>
        <dbReference type="Pfam" id="PF14905"/>
    </source>
</evidence>
<evidence type="ECO:0000256" key="7">
    <source>
        <dbReference type="ARBA" id="ARBA00023136"/>
    </source>
</evidence>
<dbReference type="GO" id="GO:0015344">
    <property type="term" value="F:siderophore uptake transmembrane transporter activity"/>
    <property type="evidence" value="ECO:0007669"/>
    <property type="project" value="TreeGrafter"/>
</dbReference>
<dbReference type="PANTHER" id="PTHR30069">
    <property type="entry name" value="TONB-DEPENDENT OUTER MEMBRANE RECEPTOR"/>
    <property type="match status" value="1"/>
</dbReference>
<evidence type="ECO:0000256" key="12">
    <source>
        <dbReference type="SAM" id="SignalP"/>
    </source>
</evidence>
<dbReference type="EMBL" id="SPVF01000252">
    <property type="protein sequence ID" value="TFW13328.1"/>
    <property type="molecule type" value="Genomic_DNA"/>
</dbReference>
<keyword evidence="8 15" id="KW-0675">Receptor</keyword>
<dbReference type="Gene3D" id="2.170.130.10">
    <property type="entry name" value="TonB-dependent receptor, plug domain"/>
    <property type="match status" value="1"/>
</dbReference>
<evidence type="ECO:0000313" key="16">
    <source>
        <dbReference type="Proteomes" id="UP000298438"/>
    </source>
</evidence>
<dbReference type="PROSITE" id="PS52016">
    <property type="entry name" value="TONB_DEPENDENT_REC_3"/>
    <property type="match status" value="1"/>
</dbReference>
<dbReference type="InterPro" id="IPR041700">
    <property type="entry name" value="OMP_b-brl_3"/>
</dbReference>
<dbReference type="InterPro" id="IPR012910">
    <property type="entry name" value="Plug_dom"/>
</dbReference>